<name>A0A811BQZ5_9VIRU</name>
<dbReference type="Proteomes" id="UP001253637">
    <property type="component" value="Segment"/>
</dbReference>
<evidence type="ECO:0000313" key="3">
    <source>
        <dbReference type="EMBL" id="BCU03232.1"/>
    </source>
</evidence>
<evidence type="ECO:0000256" key="1">
    <source>
        <dbReference type="SAM" id="MobiDB-lite"/>
    </source>
</evidence>
<feature type="compositionally biased region" description="Basic residues" evidence="1">
    <location>
        <begin position="1"/>
        <end position="16"/>
    </location>
</feature>
<evidence type="ECO:0008006" key="5">
    <source>
        <dbReference type="Google" id="ProtNLM"/>
    </source>
</evidence>
<reference evidence="3" key="1">
    <citation type="submission" date="2021-04" db="EMBL/GenBank/DDBJ databases">
        <title>Draft Genome Sequence of Pandoravirus japonicus, Isolated from the Sabaishi River of Niigata, Japan.</title>
        <authorList>
            <person name="Hosokawa N."/>
            <person name="Takahashi H."/>
            <person name="Aoki K."/>
            <person name="Takemura M."/>
        </authorList>
    </citation>
    <scope>NUCLEOTIDE SEQUENCE</scope>
</reference>
<keyword evidence="2" id="KW-0472">Membrane</keyword>
<dbReference type="EMBL" id="LC625835">
    <property type="protein sequence ID" value="BCU03232.1"/>
    <property type="molecule type" value="Genomic_DNA"/>
</dbReference>
<keyword evidence="2" id="KW-1133">Transmembrane helix</keyword>
<keyword evidence="2" id="KW-0812">Transmembrane</keyword>
<protein>
    <recommendedName>
        <fullName evidence="5">DUF5678 domain-containing protein</fullName>
    </recommendedName>
</protein>
<evidence type="ECO:0000256" key="2">
    <source>
        <dbReference type="SAM" id="Phobius"/>
    </source>
</evidence>
<organism evidence="3 4">
    <name type="scientific">Pandoravirus japonicus</name>
    <dbReference type="NCBI Taxonomy" id="2823154"/>
    <lineage>
        <taxon>Viruses</taxon>
        <taxon>Pandoravirus</taxon>
    </lineage>
</organism>
<accession>A0A811BQZ5</accession>
<feature type="region of interest" description="Disordered" evidence="1">
    <location>
        <begin position="1"/>
        <end position="65"/>
    </location>
</feature>
<evidence type="ECO:0000313" key="4">
    <source>
        <dbReference type="Proteomes" id="UP001253637"/>
    </source>
</evidence>
<sequence length="177" mass="20179">MRRRAQRHTAHKKPHREKSPNPQGQPCTNNTRTSLQQNNKKKRKNGNVYESGGTRTLHRPTPGSTARPVAPYARLFFFFSFLLFFVGARGSKRKKDALLKGGKTEADRQRQYYEAHKQELIERFPGKWVCIDNEDVVESAPTEHQLFERLAATGPRPHSLVVCAEPNDGMTFIGALH</sequence>
<proteinExistence type="predicted"/>
<feature type="compositionally biased region" description="Polar residues" evidence="1">
    <location>
        <begin position="20"/>
        <end position="37"/>
    </location>
</feature>
<feature type="transmembrane region" description="Helical" evidence="2">
    <location>
        <begin position="69"/>
        <end position="88"/>
    </location>
</feature>